<accession>A0A9W4H5F4</accession>
<keyword evidence="3" id="KW-1185">Reference proteome</keyword>
<dbReference type="EMBL" id="CAJVAX010000019">
    <property type="protein sequence ID" value="CAG7651956.1"/>
    <property type="molecule type" value="Genomic_DNA"/>
</dbReference>
<evidence type="ECO:0000313" key="2">
    <source>
        <dbReference type="EMBL" id="CAG7651956.1"/>
    </source>
</evidence>
<evidence type="ECO:0000256" key="1">
    <source>
        <dbReference type="SAM" id="MobiDB-lite"/>
    </source>
</evidence>
<name>A0A9W4H5F4_9ACTN</name>
<dbReference type="AlphaFoldDB" id="A0A9W4H5F4"/>
<dbReference type="Proteomes" id="UP001153328">
    <property type="component" value="Unassembled WGS sequence"/>
</dbReference>
<sequence length="80" mass="8905">MFTPFPGGIVLLSAHGRLCLRRPAAGRHRGTPDAQQEPQGQPRHRVRSAGVLPGRLQPGPHHPVHRRLDRRSREHHPSVG</sequence>
<gene>
    <name evidence="2" type="ORF">SBRY_50750</name>
</gene>
<feature type="compositionally biased region" description="Basic and acidic residues" evidence="1">
    <location>
        <begin position="71"/>
        <end position="80"/>
    </location>
</feature>
<protein>
    <submittedName>
        <fullName evidence="2">Uncharacterized protein</fullName>
    </submittedName>
</protein>
<proteinExistence type="predicted"/>
<feature type="region of interest" description="Disordered" evidence="1">
    <location>
        <begin position="22"/>
        <end position="80"/>
    </location>
</feature>
<evidence type="ECO:0000313" key="3">
    <source>
        <dbReference type="Proteomes" id="UP001153328"/>
    </source>
</evidence>
<organism evidence="2 3">
    <name type="scientific">Actinacidiphila bryophytorum</name>
    <dbReference type="NCBI Taxonomy" id="1436133"/>
    <lineage>
        <taxon>Bacteria</taxon>
        <taxon>Bacillati</taxon>
        <taxon>Actinomycetota</taxon>
        <taxon>Actinomycetes</taxon>
        <taxon>Kitasatosporales</taxon>
        <taxon>Streptomycetaceae</taxon>
        <taxon>Actinacidiphila</taxon>
    </lineage>
</organism>
<comment type="caution">
    <text evidence="2">The sequence shown here is derived from an EMBL/GenBank/DDBJ whole genome shotgun (WGS) entry which is preliminary data.</text>
</comment>
<reference evidence="2" key="1">
    <citation type="submission" date="2021-06" db="EMBL/GenBank/DDBJ databases">
        <authorList>
            <person name="Arsene-Ploetze F."/>
        </authorList>
    </citation>
    <scope>NUCLEOTIDE SEQUENCE</scope>
    <source>
        <strain evidence="2">SBRY1</strain>
    </source>
</reference>